<organism evidence="2 3">
    <name type="scientific">Circinella minor</name>
    <dbReference type="NCBI Taxonomy" id="1195481"/>
    <lineage>
        <taxon>Eukaryota</taxon>
        <taxon>Fungi</taxon>
        <taxon>Fungi incertae sedis</taxon>
        <taxon>Mucoromycota</taxon>
        <taxon>Mucoromycotina</taxon>
        <taxon>Mucoromycetes</taxon>
        <taxon>Mucorales</taxon>
        <taxon>Lichtheimiaceae</taxon>
        <taxon>Circinella</taxon>
    </lineage>
</organism>
<dbReference type="AlphaFoldDB" id="A0A8H7SAR8"/>
<comment type="caution">
    <text evidence="2">The sequence shown here is derived from an EMBL/GenBank/DDBJ whole genome shotgun (WGS) entry which is preliminary data.</text>
</comment>
<gene>
    <name evidence="2" type="ORF">INT45_006598</name>
</gene>
<evidence type="ECO:0000313" key="2">
    <source>
        <dbReference type="EMBL" id="KAG2225902.1"/>
    </source>
</evidence>
<accession>A0A8H7SAR8</accession>
<feature type="compositionally biased region" description="Polar residues" evidence="1">
    <location>
        <begin position="247"/>
        <end position="261"/>
    </location>
</feature>
<keyword evidence="3" id="KW-1185">Reference proteome</keyword>
<protein>
    <submittedName>
        <fullName evidence="2">Uncharacterized protein</fullName>
    </submittedName>
</protein>
<feature type="region of interest" description="Disordered" evidence="1">
    <location>
        <begin position="247"/>
        <end position="304"/>
    </location>
</feature>
<name>A0A8H7SAR8_9FUNG</name>
<evidence type="ECO:0000256" key="1">
    <source>
        <dbReference type="SAM" id="MobiDB-lite"/>
    </source>
</evidence>
<feature type="compositionally biased region" description="Low complexity" evidence="1">
    <location>
        <begin position="275"/>
        <end position="293"/>
    </location>
</feature>
<sequence>MGGISVADFERRCVHHYICVRILASNSTPEIDYGLFRPSNVCQACFYCGQVCYNFRPRSVDNNQSESGIWCDQCHVHKRPSCSKVNYEKVSKGQVPLAHLWLLERSHVVPELEIPKWIGIGVEPNHIPPVLPTFCNGNITNWGTFKSTSTSRFIGFMVSSVRGRQARDLSTSLGTAPVGDNHEDNNSSLPVWLSCRFARAGVRRNFDELESDVESNNISQDQEYQFASDESDYQWNIDELLPIASIRSPSPQTRNQVRGNTPPSPQVPIDVGEIPQSNVSSPSQVPSPSYLPNNPNPPSQDLPPFVVLSSQVINQDNGGDHL</sequence>
<evidence type="ECO:0000313" key="3">
    <source>
        <dbReference type="Proteomes" id="UP000646827"/>
    </source>
</evidence>
<proteinExistence type="predicted"/>
<dbReference type="Proteomes" id="UP000646827">
    <property type="component" value="Unassembled WGS sequence"/>
</dbReference>
<reference evidence="2 3" key="1">
    <citation type="submission" date="2020-12" db="EMBL/GenBank/DDBJ databases">
        <title>Metabolic potential, ecology and presence of endohyphal bacteria is reflected in genomic diversity of Mucoromycotina.</title>
        <authorList>
            <person name="Muszewska A."/>
            <person name="Okrasinska A."/>
            <person name="Steczkiewicz K."/>
            <person name="Drgas O."/>
            <person name="Orlowska M."/>
            <person name="Perlinska-Lenart U."/>
            <person name="Aleksandrzak-Piekarczyk T."/>
            <person name="Szatraj K."/>
            <person name="Zielenkiewicz U."/>
            <person name="Pilsyk S."/>
            <person name="Malc E."/>
            <person name="Mieczkowski P."/>
            <person name="Kruszewska J.S."/>
            <person name="Biernat P."/>
            <person name="Pawlowska J."/>
        </authorList>
    </citation>
    <scope>NUCLEOTIDE SEQUENCE [LARGE SCALE GENOMIC DNA]</scope>
    <source>
        <strain evidence="2 3">CBS 142.35</strain>
    </source>
</reference>
<dbReference type="EMBL" id="JAEPRB010000022">
    <property type="protein sequence ID" value="KAG2225902.1"/>
    <property type="molecule type" value="Genomic_DNA"/>
</dbReference>